<dbReference type="InterPro" id="IPR036291">
    <property type="entry name" value="NAD(P)-bd_dom_sf"/>
</dbReference>
<dbReference type="PANTHER" id="PTHR22604:SF105">
    <property type="entry name" value="TRANS-1,2-DIHYDROBENZENE-1,2-DIOL DEHYDROGENASE"/>
    <property type="match status" value="1"/>
</dbReference>
<dbReference type="InterPro" id="IPR055170">
    <property type="entry name" value="GFO_IDH_MocA-like_dom"/>
</dbReference>
<evidence type="ECO:0000313" key="5">
    <source>
        <dbReference type="EMBL" id="GKY88699.1"/>
    </source>
</evidence>
<dbReference type="Gene3D" id="3.40.50.720">
    <property type="entry name" value="NAD(P)-binding Rossmann-like Domain"/>
    <property type="match status" value="1"/>
</dbReference>
<comment type="similarity">
    <text evidence="1">Belongs to the Gfo/Idh/MocA family.</text>
</comment>
<evidence type="ECO:0000313" key="6">
    <source>
        <dbReference type="Proteomes" id="UP001144205"/>
    </source>
</evidence>
<dbReference type="Gene3D" id="3.30.360.10">
    <property type="entry name" value="Dihydrodipicolinate Reductase, domain 2"/>
    <property type="match status" value="1"/>
</dbReference>
<organism evidence="5 6">
    <name type="scientific">Sinisalibacter aestuarii</name>
    <dbReference type="NCBI Taxonomy" id="2949426"/>
    <lineage>
        <taxon>Bacteria</taxon>
        <taxon>Pseudomonadati</taxon>
        <taxon>Pseudomonadota</taxon>
        <taxon>Alphaproteobacteria</taxon>
        <taxon>Rhodobacterales</taxon>
        <taxon>Roseobacteraceae</taxon>
        <taxon>Sinisalibacter</taxon>
    </lineage>
</organism>
<reference evidence="5" key="1">
    <citation type="journal article" date="2023" name="Int. J. Syst. Evol. Microbiol.">
        <title>Sinisalibacter aestuarii sp. nov., isolated from estuarine sediment of the Arakawa River.</title>
        <authorList>
            <person name="Arafat S.T."/>
            <person name="Hirano S."/>
            <person name="Sato A."/>
            <person name="Takeuchi K."/>
            <person name="Yasuda T."/>
            <person name="Terahara T."/>
            <person name="Hamada M."/>
            <person name="Kobayashi T."/>
        </authorList>
    </citation>
    <scope>NUCLEOTIDE SEQUENCE</scope>
    <source>
        <strain evidence="5">B-399</strain>
    </source>
</reference>
<evidence type="ECO:0000259" key="3">
    <source>
        <dbReference type="Pfam" id="PF01408"/>
    </source>
</evidence>
<keyword evidence="6" id="KW-1185">Reference proteome</keyword>
<evidence type="ECO:0000256" key="1">
    <source>
        <dbReference type="ARBA" id="ARBA00010928"/>
    </source>
</evidence>
<feature type="domain" description="Gfo/Idh/MocA-like oxidoreductase N-terminal" evidence="3">
    <location>
        <begin position="5"/>
        <end position="122"/>
    </location>
</feature>
<dbReference type="EMBL" id="BROH01000007">
    <property type="protein sequence ID" value="GKY88699.1"/>
    <property type="molecule type" value="Genomic_DNA"/>
</dbReference>
<comment type="caution">
    <text evidence="5">The sequence shown here is derived from an EMBL/GenBank/DDBJ whole genome shotgun (WGS) entry which is preliminary data.</text>
</comment>
<gene>
    <name evidence="5" type="ORF">STA1M1_25680</name>
</gene>
<dbReference type="SUPFAM" id="SSF55347">
    <property type="entry name" value="Glyceraldehyde-3-phosphate dehydrogenase-like, C-terminal domain"/>
    <property type="match status" value="1"/>
</dbReference>
<dbReference type="Pfam" id="PF22725">
    <property type="entry name" value="GFO_IDH_MocA_C3"/>
    <property type="match status" value="1"/>
</dbReference>
<dbReference type="RefSeq" id="WP_281842735.1">
    <property type="nucleotide sequence ID" value="NZ_BROH01000007.1"/>
</dbReference>
<accession>A0ABQ5LUR3</accession>
<dbReference type="InterPro" id="IPR050984">
    <property type="entry name" value="Gfo/Idh/MocA_domain"/>
</dbReference>
<proteinExistence type="inferred from homology"/>
<feature type="domain" description="GFO/IDH/MocA-like oxidoreductase" evidence="4">
    <location>
        <begin position="134"/>
        <end position="251"/>
    </location>
</feature>
<dbReference type="Pfam" id="PF01408">
    <property type="entry name" value="GFO_IDH_MocA"/>
    <property type="match status" value="1"/>
</dbReference>
<dbReference type="PANTHER" id="PTHR22604">
    <property type="entry name" value="OXIDOREDUCTASES"/>
    <property type="match status" value="1"/>
</dbReference>
<sequence length="329" mass="35881">MADFLRWGILGAANFAAEHMGPAIHAARGNRLVALATSTPAKAAPFEAFCPGLDVFLDYDAMLEWDAIDAVYIPLPNHLHVDWTKKALEAGKHVLTEKPIAMVASEIDELIALRDKTGLVAAEAFMIVHHPQWSRVREIVASGEIGAVAHVDTVFSYDNRDDTANIRNRPETGGGGIRDIGVYTYSSVRFAMGAEPVNLAARIKRENGVDTWAQVVGEMEGPGGRFTYSAMTSMRLAPRQEVVFHGDKGTITVSAPFNAGVFAEALVHVRDLAGTVRTERWPRVNQYALQVENFARTVREGVAYPCPLEFSKGTQAMIDMVFANAVEIG</sequence>
<dbReference type="Proteomes" id="UP001144205">
    <property type="component" value="Unassembled WGS sequence"/>
</dbReference>
<evidence type="ECO:0000256" key="2">
    <source>
        <dbReference type="ARBA" id="ARBA00023002"/>
    </source>
</evidence>
<evidence type="ECO:0000259" key="4">
    <source>
        <dbReference type="Pfam" id="PF22725"/>
    </source>
</evidence>
<name>A0ABQ5LUR3_9RHOB</name>
<dbReference type="InterPro" id="IPR000683">
    <property type="entry name" value="Gfo/Idh/MocA-like_OxRdtase_N"/>
</dbReference>
<protein>
    <submittedName>
        <fullName evidence="5">Oxidoreductase</fullName>
    </submittedName>
</protein>
<dbReference type="SUPFAM" id="SSF51735">
    <property type="entry name" value="NAD(P)-binding Rossmann-fold domains"/>
    <property type="match status" value="1"/>
</dbReference>
<keyword evidence="2" id="KW-0560">Oxidoreductase</keyword>